<proteinExistence type="predicted"/>
<gene>
    <name evidence="1" type="ORF">APG10_01005</name>
    <name evidence="2" type="ORF">APG11_00027</name>
    <name evidence="3" type="ORF">APG12_00026</name>
</gene>
<evidence type="ECO:0000313" key="3">
    <source>
        <dbReference type="EMBL" id="KYC51364.1"/>
    </source>
</evidence>
<dbReference type="EMBL" id="LNGF01000001">
    <property type="protein sequence ID" value="KYC48716.1"/>
    <property type="molecule type" value="Genomic_DNA"/>
</dbReference>
<sequence length="42" mass="4894">MSIFIPIDYDGRRYPVDISPEIKEVSANFDVAYIRPVKDYSL</sequence>
<protein>
    <submittedName>
        <fullName evidence="2">Uncharacterized protein</fullName>
    </submittedName>
</protein>
<evidence type="ECO:0000313" key="1">
    <source>
        <dbReference type="EMBL" id="KYC45302.1"/>
    </source>
</evidence>
<dbReference type="Proteomes" id="UP000092403">
    <property type="component" value="Unassembled WGS sequence"/>
</dbReference>
<accession>A0A150IK80</accession>
<evidence type="ECO:0000313" key="5">
    <source>
        <dbReference type="Proteomes" id="UP000092401"/>
    </source>
</evidence>
<evidence type="ECO:0000313" key="2">
    <source>
        <dbReference type="EMBL" id="KYC48716.1"/>
    </source>
</evidence>
<accession>A0A150J313</accession>
<dbReference type="EMBL" id="LNJC01000001">
    <property type="protein sequence ID" value="KYC51364.1"/>
    <property type="molecule type" value="Genomic_DNA"/>
</dbReference>
<comment type="caution">
    <text evidence="2">The sequence shown here is derived from an EMBL/GenBank/DDBJ whole genome shotgun (WGS) entry which is preliminary data.</text>
</comment>
<dbReference type="Proteomes" id="UP000092401">
    <property type="component" value="Unassembled WGS sequence"/>
</dbReference>
<dbReference type="Proteomes" id="UP000091929">
    <property type="component" value="Unassembled WGS sequence"/>
</dbReference>
<organism evidence="2 4">
    <name type="scientific">Candidatus Methanofastidiosum methylothiophilum</name>
    <dbReference type="NCBI Taxonomy" id="1705564"/>
    <lineage>
        <taxon>Archaea</taxon>
        <taxon>Methanobacteriati</taxon>
        <taxon>Methanobacteriota</taxon>
        <taxon>Stenosarchaea group</taxon>
        <taxon>Candidatus Methanofastidiosia</taxon>
        <taxon>Candidatus Methanofastidiosales</taxon>
        <taxon>Candidatus Methanofastidiosaceae</taxon>
        <taxon>Candidatus Methanofastidiosum</taxon>
    </lineage>
</organism>
<evidence type="ECO:0000313" key="4">
    <source>
        <dbReference type="Proteomes" id="UP000091929"/>
    </source>
</evidence>
<name>A0A150IUQ7_9EURY</name>
<accession>A0A150IUQ7</accession>
<dbReference type="AlphaFoldDB" id="A0A150IUQ7"/>
<reference evidence="4 5" key="1">
    <citation type="journal article" date="2016" name="ISME J.">
        <title>Chasing the elusive Euryarchaeota class WSA2: genomes reveal a uniquely fastidious methyl-reducing methanogen.</title>
        <authorList>
            <person name="Nobu M.K."/>
            <person name="Narihiro T."/>
            <person name="Kuroda K."/>
            <person name="Mei R."/>
            <person name="Liu W.T."/>
        </authorList>
    </citation>
    <scope>NUCLEOTIDE SEQUENCE [LARGE SCALE GENOMIC DNA]</scope>
    <source>
        <strain evidence="1">B03fssc0709_Meth_Bin005</strain>
        <strain evidence="2">B15fssc0709_Meth_Bin003</strain>
        <strain evidence="3">BMIXfssc0709_Meth_Bin006</strain>
    </source>
</reference>
<dbReference type="EMBL" id="LNGE01000023">
    <property type="protein sequence ID" value="KYC45302.1"/>
    <property type="molecule type" value="Genomic_DNA"/>
</dbReference>